<dbReference type="CDD" id="cd03785">
    <property type="entry name" value="GT28_MurG"/>
    <property type="match status" value="1"/>
</dbReference>
<evidence type="ECO:0000256" key="8">
    <source>
        <dbReference type="ARBA" id="ARBA00023306"/>
    </source>
</evidence>
<evidence type="ECO:0000259" key="12">
    <source>
        <dbReference type="Pfam" id="PF04101"/>
    </source>
</evidence>
<dbReference type="RefSeq" id="WP_066238820.1">
    <property type="nucleotide sequence ID" value="NZ_LSGP01000013.1"/>
</dbReference>
<evidence type="ECO:0000256" key="6">
    <source>
        <dbReference type="ARBA" id="ARBA00022984"/>
    </source>
</evidence>
<dbReference type="Pfam" id="PF04101">
    <property type="entry name" value="Glyco_tran_28_C"/>
    <property type="match status" value="1"/>
</dbReference>
<evidence type="ECO:0000256" key="5">
    <source>
        <dbReference type="ARBA" id="ARBA00022960"/>
    </source>
</evidence>
<comment type="caution">
    <text evidence="13">The sequence shown here is derived from an EMBL/GenBank/DDBJ whole genome shotgun (WGS) entry which is preliminary data.</text>
</comment>
<feature type="binding site" evidence="10">
    <location>
        <position position="301"/>
    </location>
    <ligand>
        <name>UDP-N-acetyl-alpha-D-glucosamine</name>
        <dbReference type="ChEBI" id="CHEBI:57705"/>
    </ligand>
</feature>
<dbReference type="NCBIfam" id="TIGR01133">
    <property type="entry name" value="murG"/>
    <property type="match status" value="1"/>
</dbReference>
<dbReference type="STRING" id="1794912.AXX12_02935"/>
<keyword evidence="4 10" id="KW-0808">Transferase</keyword>
<dbReference type="GO" id="GO:0008360">
    <property type="term" value="P:regulation of cell shape"/>
    <property type="evidence" value="ECO:0007669"/>
    <property type="project" value="UniProtKB-KW"/>
</dbReference>
<sequence length="372" mass="39854">MRIIISGGGTGGHIYPALAIVKELERLANPAEILFVGTKEGLESDIVPKEGYRLKTIEVGGLERQLSWRNVQTLAKTVGGIWQSRSIIQEFQPDIVIGTGGYVCGPVLLMASLLKIPTLIQEQNAIPGVTNKILARFVDKIAVGYAEAIPRFPVARKAVVTGNPIRSDVMEITREQGQRELGLDPDKLTLLVSGGSRGAQSINKAAIVVSKVLAGREGIQVLHVTGKSDYNNIVGLYNQIGIEPEKTGNISIRPYLYNMPHALAAADLAVFRAGAIGLAELTARGIPSVLVPYPYAAENHQEHNARVLETNGAALVIRDADLTGELLLAAIEGLLADPQKRLAMAQASKGMGRPYAAQRIAEMAIAQARGKR</sequence>
<feature type="binding site" evidence="10">
    <location>
        <begin position="10"/>
        <end position="12"/>
    </location>
    <ligand>
        <name>UDP-N-acetyl-alpha-D-glucosamine</name>
        <dbReference type="ChEBI" id="CHEBI:57705"/>
    </ligand>
</feature>
<evidence type="ECO:0000256" key="4">
    <source>
        <dbReference type="ARBA" id="ARBA00022679"/>
    </source>
</evidence>
<feature type="binding site" evidence="10">
    <location>
        <position position="196"/>
    </location>
    <ligand>
        <name>UDP-N-acetyl-alpha-D-glucosamine</name>
        <dbReference type="ChEBI" id="CHEBI:57705"/>
    </ligand>
</feature>
<comment type="function">
    <text evidence="10">Cell wall formation. Catalyzes the transfer of a GlcNAc subunit on undecaprenyl-pyrophosphoryl-MurNAc-pentapeptide (lipid intermediate I) to form undecaprenyl-pyrophosphoryl-MurNAc-(pentapeptide)GlcNAc (lipid intermediate II).</text>
</comment>
<dbReference type="GO" id="GO:0051301">
    <property type="term" value="P:cell division"/>
    <property type="evidence" value="ECO:0007669"/>
    <property type="project" value="UniProtKB-KW"/>
</dbReference>
<dbReference type="InterPro" id="IPR004276">
    <property type="entry name" value="GlycoTrans_28_N"/>
</dbReference>
<dbReference type="EMBL" id="LSGP01000013">
    <property type="protein sequence ID" value="KYZ77105.1"/>
    <property type="molecule type" value="Genomic_DNA"/>
</dbReference>
<dbReference type="GO" id="GO:0005886">
    <property type="term" value="C:plasma membrane"/>
    <property type="evidence" value="ECO:0007669"/>
    <property type="project" value="UniProtKB-SubCell"/>
</dbReference>
<dbReference type="GO" id="GO:0071555">
    <property type="term" value="P:cell wall organization"/>
    <property type="evidence" value="ECO:0007669"/>
    <property type="project" value="UniProtKB-KW"/>
</dbReference>
<keyword evidence="3 10" id="KW-0328">Glycosyltransferase</keyword>
<dbReference type="PANTHER" id="PTHR21015:SF22">
    <property type="entry name" value="GLYCOSYLTRANSFERASE"/>
    <property type="match status" value="1"/>
</dbReference>
<name>A0A154BTA1_ANASB</name>
<evidence type="ECO:0000313" key="13">
    <source>
        <dbReference type="EMBL" id="KYZ77105.1"/>
    </source>
</evidence>
<keyword evidence="1 10" id="KW-1003">Cell membrane</keyword>
<proteinExistence type="inferred from homology"/>
<comment type="pathway">
    <text evidence="10">Cell wall biogenesis; peptidoglycan biosynthesis.</text>
</comment>
<feature type="domain" description="Glycosyl transferase family 28 C-terminal" evidence="12">
    <location>
        <begin position="189"/>
        <end position="359"/>
    </location>
</feature>
<dbReference type="HAMAP" id="MF_00033">
    <property type="entry name" value="MurG"/>
    <property type="match status" value="1"/>
</dbReference>
<protein>
    <recommendedName>
        <fullName evidence="10">UDP-N-acetylglucosamine--N-acetylmuramyl-(pentapeptide) pyrophosphoryl-undecaprenol N-acetylglucosamine transferase</fullName>
        <ecNumber evidence="10">2.4.1.227</ecNumber>
    </recommendedName>
    <alternativeName>
        <fullName evidence="10">Undecaprenyl-PP-MurNAc-pentapeptide-UDPGlcNAc GlcNAc transferase</fullName>
    </alternativeName>
</protein>
<comment type="subcellular location">
    <subcellularLocation>
        <location evidence="10">Cell membrane</location>
        <topology evidence="10">Peripheral membrane protein</topology>
        <orientation evidence="10">Cytoplasmic side</orientation>
    </subcellularLocation>
</comment>
<evidence type="ECO:0000259" key="11">
    <source>
        <dbReference type="Pfam" id="PF03033"/>
    </source>
</evidence>
<organism evidence="13 14">
    <name type="scientific">Anaerosporomusa subterranea</name>
    <dbReference type="NCBI Taxonomy" id="1794912"/>
    <lineage>
        <taxon>Bacteria</taxon>
        <taxon>Bacillati</taxon>
        <taxon>Bacillota</taxon>
        <taxon>Negativicutes</taxon>
        <taxon>Acetonemataceae</taxon>
        <taxon>Anaerosporomusa</taxon>
    </lineage>
</organism>
<keyword evidence="2 10" id="KW-0132">Cell division</keyword>
<dbReference type="AlphaFoldDB" id="A0A154BTA1"/>
<evidence type="ECO:0000256" key="2">
    <source>
        <dbReference type="ARBA" id="ARBA00022618"/>
    </source>
</evidence>
<dbReference type="Proteomes" id="UP000076268">
    <property type="component" value="Unassembled WGS sequence"/>
</dbReference>
<comment type="similarity">
    <text evidence="10">Belongs to the glycosyltransferase 28 family. MurG subfamily.</text>
</comment>
<dbReference type="Gene3D" id="3.40.50.2000">
    <property type="entry name" value="Glycogen Phosphorylase B"/>
    <property type="match status" value="2"/>
</dbReference>
<dbReference type="OrthoDB" id="9808936at2"/>
<dbReference type="Pfam" id="PF03033">
    <property type="entry name" value="Glyco_transf_28"/>
    <property type="match status" value="1"/>
</dbReference>
<dbReference type="SUPFAM" id="SSF53756">
    <property type="entry name" value="UDP-Glycosyltransferase/glycogen phosphorylase"/>
    <property type="match status" value="1"/>
</dbReference>
<comment type="catalytic activity">
    <reaction evidence="10">
        <text>di-trans,octa-cis-undecaprenyl diphospho-N-acetyl-alpha-D-muramoyl-L-alanyl-D-glutamyl-meso-2,6-diaminopimeloyl-D-alanyl-D-alanine + UDP-N-acetyl-alpha-D-glucosamine = di-trans,octa-cis-undecaprenyl diphospho-[N-acetyl-alpha-D-glucosaminyl-(1-&gt;4)]-N-acetyl-alpha-D-muramoyl-L-alanyl-D-glutamyl-meso-2,6-diaminopimeloyl-D-alanyl-D-alanine + UDP + H(+)</text>
        <dbReference type="Rhea" id="RHEA:31227"/>
        <dbReference type="ChEBI" id="CHEBI:15378"/>
        <dbReference type="ChEBI" id="CHEBI:57705"/>
        <dbReference type="ChEBI" id="CHEBI:58223"/>
        <dbReference type="ChEBI" id="CHEBI:61387"/>
        <dbReference type="ChEBI" id="CHEBI:61388"/>
        <dbReference type="EC" id="2.4.1.227"/>
    </reaction>
</comment>
<evidence type="ECO:0000256" key="3">
    <source>
        <dbReference type="ARBA" id="ARBA00022676"/>
    </source>
</evidence>
<reference evidence="13 14" key="1">
    <citation type="submission" date="2016-02" db="EMBL/GenBank/DDBJ databases">
        <title>Anaerosporomusa subterraneum gen. nov., sp. nov., a spore-forming obligate anaerobe isolated from saprolite.</title>
        <authorList>
            <person name="Choi J.K."/>
            <person name="Shah M."/>
            <person name="Yee N."/>
        </authorList>
    </citation>
    <scope>NUCLEOTIDE SEQUENCE [LARGE SCALE GENOMIC DNA]</scope>
    <source>
        <strain evidence="13 14">RU4</strain>
    </source>
</reference>
<gene>
    <name evidence="10" type="primary">murG</name>
    <name evidence="13" type="ORF">AXX12_02935</name>
</gene>
<evidence type="ECO:0000256" key="10">
    <source>
        <dbReference type="HAMAP-Rule" id="MF_00033"/>
    </source>
</evidence>
<feature type="binding site" evidence="10">
    <location>
        <position position="124"/>
    </location>
    <ligand>
        <name>UDP-N-acetyl-alpha-D-glucosamine</name>
        <dbReference type="ChEBI" id="CHEBI:57705"/>
    </ligand>
</feature>
<dbReference type="GO" id="GO:0050511">
    <property type="term" value="F:undecaprenyldiphospho-muramoylpentapeptide beta-N-acetylglucosaminyltransferase activity"/>
    <property type="evidence" value="ECO:0007669"/>
    <property type="project" value="UniProtKB-UniRule"/>
</dbReference>
<keyword evidence="7 10" id="KW-0472">Membrane</keyword>
<dbReference type="InterPro" id="IPR006009">
    <property type="entry name" value="GlcNAc_MurG"/>
</dbReference>
<feature type="domain" description="Glycosyltransferase family 28 N-terminal" evidence="11">
    <location>
        <begin position="3"/>
        <end position="142"/>
    </location>
</feature>
<comment type="caution">
    <text evidence="10">Lacks conserved residue(s) required for the propagation of feature annotation.</text>
</comment>
<dbReference type="PANTHER" id="PTHR21015">
    <property type="entry name" value="UDP-N-ACETYLGLUCOSAMINE--N-ACETYLMURAMYL-(PENTAPEPTIDE) PYROPHOSPHORYL-UNDECAPRENOL N-ACETYLGLUCOSAMINE TRANSFERASE 1"/>
    <property type="match status" value="1"/>
</dbReference>
<dbReference type="InterPro" id="IPR007235">
    <property type="entry name" value="Glyco_trans_28_C"/>
</dbReference>
<keyword evidence="9 10" id="KW-0961">Cell wall biogenesis/degradation</keyword>
<dbReference type="GO" id="GO:0009252">
    <property type="term" value="P:peptidoglycan biosynthetic process"/>
    <property type="evidence" value="ECO:0007669"/>
    <property type="project" value="UniProtKB-UniRule"/>
</dbReference>
<evidence type="ECO:0000256" key="1">
    <source>
        <dbReference type="ARBA" id="ARBA00022475"/>
    </source>
</evidence>
<keyword evidence="6 10" id="KW-0573">Peptidoglycan synthesis</keyword>
<dbReference type="GO" id="GO:0005975">
    <property type="term" value="P:carbohydrate metabolic process"/>
    <property type="evidence" value="ECO:0007669"/>
    <property type="project" value="InterPro"/>
</dbReference>
<evidence type="ECO:0000313" key="14">
    <source>
        <dbReference type="Proteomes" id="UP000076268"/>
    </source>
</evidence>
<dbReference type="UniPathway" id="UPA00219"/>
<feature type="binding site" evidence="10">
    <location>
        <position position="166"/>
    </location>
    <ligand>
        <name>UDP-N-acetyl-alpha-D-glucosamine</name>
        <dbReference type="ChEBI" id="CHEBI:57705"/>
    </ligand>
</feature>
<keyword evidence="14" id="KW-1185">Reference proteome</keyword>
<evidence type="ECO:0000256" key="9">
    <source>
        <dbReference type="ARBA" id="ARBA00023316"/>
    </source>
</evidence>
<accession>A0A154BTA1</accession>
<keyword evidence="8 10" id="KW-0131">Cell cycle</keyword>
<dbReference type="GO" id="GO:0051991">
    <property type="term" value="F:UDP-N-acetyl-D-glucosamine:N-acetylmuramoyl-L-alanyl-D-glutamyl-meso-2,6-diaminopimelyl-D-alanyl-D-alanine-diphosphoundecaprenol 4-beta-N-acetylglucosaminlytransferase activity"/>
    <property type="evidence" value="ECO:0007669"/>
    <property type="project" value="RHEA"/>
</dbReference>
<keyword evidence="5 10" id="KW-0133">Cell shape</keyword>
<evidence type="ECO:0000256" key="7">
    <source>
        <dbReference type="ARBA" id="ARBA00023136"/>
    </source>
</evidence>
<dbReference type="EC" id="2.4.1.227" evidence="10"/>